<keyword evidence="4 7" id="KW-0812">Transmembrane</keyword>
<comment type="caution">
    <text evidence="10">The sequence shown here is derived from an EMBL/GenBank/DDBJ whole genome shotgun (WGS) entry which is preliminary data.</text>
</comment>
<dbReference type="EMBL" id="BKAU01000001">
    <property type="protein sequence ID" value="GEP95366.1"/>
    <property type="molecule type" value="Genomic_DNA"/>
</dbReference>
<accession>A0A512RI36</accession>
<organism evidence="10 11">
    <name type="scientific">Chitinophaga cymbidii</name>
    <dbReference type="NCBI Taxonomy" id="1096750"/>
    <lineage>
        <taxon>Bacteria</taxon>
        <taxon>Pseudomonadati</taxon>
        <taxon>Bacteroidota</taxon>
        <taxon>Chitinophagia</taxon>
        <taxon>Chitinophagales</taxon>
        <taxon>Chitinophagaceae</taxon>
        <taxon>Chitinophaga</taxon>
    </lineage>
</organism>
<evidence type="ECO:0000313" key="11">
    <source>
        <dbReference type="Proteomes" id="UP000321436"/>
    </source>
</evidence>
<feature type="signal peptide" evidence="8">
    <location>
        <begin position="1"/>
        <end position="19"/>
    </location>
</feature>
<dbReference type="InterPro" id="IPR012910">
    <property type="entry name" value="Plug_dom"/>
</dbReference>
<dbReference type="InterPro" id="IPR023996">
    <property type="entry name" value="TonB-dep_OMP_SusC/RagA"/>
</dbReference>
<keyword evidence="6 7" id="KW-0998">Cell outer membrane</keyword>
<name>A0A512RI36_9BACT</name>
<dbReference type="AlphaFoldDB" id="A0A512RI36"/>
<comment type="similarity">
    <text evidence="7">Belongs to the TonB-dependent receptor family.</text>
</comment>
<dbReference type="NCBIfam" id="TIGR04057">
    <property type="entry name" value="SusC_RagA_signa"/>
    <property type="match status" value="1"/>
</dbReference>
<keyword evidence="5 7" id="KW-0472">Membrane</keyword>
<dbReference type="InterPro" id="IPR023997">
    <property type="entry name" value="TonB-dep_OMP_SusC/RagA_CS"/>
</dbReference>
<keyword evidence="8" id="KW-0732">Signal</keyword>
<comment type="subcellular location">
    <subcellularLocation>
        <location evidence="1 7">Cell outer membrane</location>
        <topology evidence="1 7">Multi-pass membrane protein</topology>
    </subcellularLocation>
</comment>
<evidence type="ECO:0000256" key="4">
    <source>
        <dbReference type="ARBA" id="ARBA00022692"/>
    </source>
</evidence>
<keyword evidence="2 7" id="KW-0813">Transport</keyword>
<dbReference type="InterPro" id="IPR036942">
    <property type="entry name" value="Beta-barrel_TonB_sf"/>
</dbReference>
<dbReference type="OrthoDB" id="9768177at2"/>
<dbReference type="RefSeq" id="WP_146859561.1">
    <property type="nucleotide sequence ID" value="NZ_BKAU01000001.1"/>
</dbReference>
<feature type="chain" id="PRO_5021941550" evidence="8">
    <location>
        <begin position="20"/>
        <end position="946"/>
    </location>
</feature>
<evidence type="ECO:0000256" key="3">
    <source>
        <dbReference type="ARBA" id="ARBA00022452"/>
    </source>
</evidence>
<evidence type="ECO:0000256" key="5">
    <source>
        <dbReference type="ARBA" id="ARBA00023136"/>
    </source>
</evidence>
<keyword evidence="3 7" id="KW-1134">Transmembrane beta strand</keyword>
<feature type="domain" description="TonB-dependent receptor plug" evidence="9">
    <location>
        <begin position="47"/>
        <end position="154"/>
    </location>
</feature>
<evidence type="ECO:0000259" key="9">
    <source>
        <dbReference type="Pfam" id="PF07715"/>
    </source>
</evidence>
<dbReference type="Gene3D" id="2.170.130.10">
    <property type="entry name" value="TonB-dependent receptor, plug domain"/>
    <property type="match status" value="1"/>
</dbReference>
<keyword evidence="11" id="KW-1185">Reference proteome</keyword>
<evidence type="ECO:0000256" key="8">
    <source>
        <dbReference type="SAM" id="SignalP"/>
    </source>
</evidence>
<evidence type="ECO:0000256" key="6">
    <source>
        <dbReference type="ARBA" id="ARBA00023237"/>
    </source>
</evidence>
<proteinExistence type="inferred from homology"/>
<dbReference type="PROSITE" id="PS52016">
    <property type="entry name" value="TONB_DEPENDENT_REC_3"/>
    <property type="match status" value="1"/>
</dbReference>
<gene>
    <name evidence="10" type="ORF">CCY01nite_16260</name>
</gene>
<evidence type="ECO:0000313" key="10">
    <source>
        <dbReference type="EMBL" id="GEP95366.1"/>
    </source>
</evidence>
<reference evidence="10 11" key="1">
    <citation type="submission" date="2019-07" db="EMBL/GenBank/DDBJ databases">
        <title>Whole genome shotgun sequence of Chitinophaga cymbidii NBRC 109752.</title>
        <authorList>
            <person name="Hosoyama A."/>
            <person name="Uohara A."/>
            <person name="Ohji S."/>
            <person name="Ichikawa N."/>
        </authorList>
    </citation>
    <scope>NUCLEOTIDE SEQUENCE [LARGE SCALE GENOMIC DNA]</scope>
    <source>
        <strain evidence="10 11">NBRC 109752</strain>
    </source>
</reference>
<dbReference type="SUPFAM" id="SSF56935">
    <property type="entry name" value="Porins"/>
    <property type="match status" value="1"/>
</dbReference>
<evidence type="ECO:0000256" key="1">
    <source>
        <dbReference type="ARBA" id="ARBA00004571"/>
    </source>
</evidence>
<dbReference type="Proteomes" id="UP000321436">
    <property type="component" value="Unassembled WGS sequence"/>
</dbReference>
<evidence type="ECO:0000256" key="7">
    <source>
        <dbReference type="PROSITE-ProRule" id="PRU01360"/>
    </source>
</evidence>
<evidence type="ECO:0000256" key="2">
    <source>
        <dbReference type="ARBA" id="ARBA00022448"/>
    </source>
</evidence>
<sequence>MKHALSLWSLFTVSFTSVAQKPTQPDTAIRKVLDEVVITGYNTATRKQYTGAVSTVGAEQINHVPIASFDQMLQGRVPGLYVASGSGQPGAAARVLIRGQATKGGLVSPLHVVDGIAVESGVFMTMNPADFASVSVLKDANATALYGSRGANGVILITTKRGKAGDVQLSFHTQHGVSMPTRARFNMMNTAERLQFEEEVGLENGRNIGAGWRFSPLNPANANLSASEKARYAGILDSLRHINTEWDDIFLRRSAPFHEYELSASGGSDAIRFYSSANYYTQQGIALRSGIERYSFRTNLDVKAKRFTAAINMAVGYSKNDLIENENYASVTNTFAAVYYALPYEQPYVNGQLVHSGNKARFGGVYDTREGSDALERLQNTTYRVNQIKGALTTNLRYHFSDNLYASTNLGIDYRDNADTRTIAPGSYSGSLPAVPGRQGSHREESARYYQFTATSGLTYAKTFRQRHDLTVAGFYEFNRMKSSVYNFTGYGITPGLAGTVSGITQGSALNGFIPVVGGGKTGAALVSWVGLARYVYDDKYTLNVTFRRDGSSTVPKKNRWHNFYSIGAGYDIKKEAFLQPLTWLNTLRLRSSFGTSASPFSGNFAYSAGYGGTRYDGMPAIAPVSVGNKDYDWEYTKMLNVGLDILLLNDRIRLIADWYNKRTEGVFVDEQLSQTSGFSTRTINAGVIRNRGIELDLSGDIIRNKELTLTAGFNFAYNKNKVLSLGDANEFTQGASIIRVGLPVNSHYIQKWGGVDPQTGKSRYYDQKGNLTDVYDPVTMSVAEFGTWDPPYTGGFFTRATWKRFSADVFFSFAQQFYRYNSEEYYVLNSNQNALSNQSRKWLDRWRKPGDITDQPAFSEPRTFTSRDVQDASYVRLRNVQIAYNIPSALVEKSRIFRGATIYVQGQNLYTFTSWTGFDPEDNNGTAFFEYPAARTITAGARVQF</sequence>
<dbReference type="Pfam" id="PF07715">
    <property type="entry name" value="Plug"/>
    <property type="match status" value="1"/>
</dbReference>
<protein>
    <submittedName>
        <fullName evidence="10">SusC/RagA family TonB-linked outer membrane protein</fullName>
    </submittedName>
</protein>
<dbReference type="Gene3D" id="2.40.170.20">
    <property type="entry name" value="TonB-dependent receptor, beta-barrel domain"/>
    <property type="match status" value="1"/>
</dbReference>
<dbReference type="NCBIfam" id="TIGR04056">
    <property type="entry name" value="OMP_RagA_SusC"/>
    <property type="match status" value="1"/>
</dbReference>
<dbReference type="InterPro" id="IPR037066">
    <property type="entry name" value="Plug_dom_sf"/>
</dbReference>
<dbReference type="GO" id="GO:0009279">
    <property type="term" value="C:cell outer membrane"/>
    <property type="evidence" value="ECO:0007669"/>
    <property type="project" value="UniProtKB-SubCell"/>
</dbReference>
<dbReference type="InterPro" id="IPR039426">
    <property type="entry name" value="TonB-dep_rcpt-like"/>
</dbReference>